<protein>
    <recommendedName>
        <fullName evidence="4">Activin types I and II receptor domain-containing protein</fullName>
    </recommendedName>
</protein>
<name>A0A016VBI4_9BILA</name>
<organism evidence="2 3">
    <name type="scientific">Ancylostoma ceylanicum</name>
    <dbReference type="NCBI Taxonomy" id="53326"/>
    <lineage>
        <taxon>Eukaryota</taxon>
        <taxon>Metazoa</taxon>
        <taxon>Ecdysozoa</taxon>
        <taxon>Nematoda</taxon>
        <taxon>Chromadorea</taxon>
        <taxon>Rhabditida</taxon>
        <taxon>Rhabditina</taxon>
        <taxon>Rhabditomorpha</taxon>
        <taxon>Strongyloidea</taxon>
        <taxon>Ancylostomatidae</taxon>
        <taxon>Ancylostomatinae</taxon>
        <taxon>Ancylostoma</taxon>
    </lineage>
</organism>
<gene>
    <name evidence="2" type="primary">Acey_s0013.g2001</name>
    <name evidence="2" type="ORF">Y032_0013g2001</name>
</gene>
<evidence type="ECO:0000313" key="2">
    <source>
        <dbReference type="EMBL" id="EYC24606.1"/>
    </source>
</evidence>
<evidence type="ECO:0000256" key="1">
    <source>
        <dbReference type="SAM" id="SignalP"/>
    </source>
</evidence>
<reference evidence="3" key="1">
    <citation type="journal article" date="2015" name="Nat. Genet.">
        <title>The genome and transcriptome of the zoonotic hookworm Ancylostoma ceylanicum identify infection-specific gene families.</title>
        <authorList>
            <person name="Schwarz E.M."/>
            <person name="Hu Y."/>
            <person name="Antoshechkin I."/>
            <person name="Miller M.M."/>
            <person name="Sternberg P.W."/>
            <person name="Aroian R.V."/>
        </authorList>
    </citation>
    <scope>NUCLEOTIDE SEQUENCE</scope>
    <source>
        <strain evidence="3">HY135</strain>
    </source>
</reference>
<dbReference type="AlphaFoldDB" id="A0A016VBI4"/>
<feature type="signal peptide" evidence="1">
    <location>
        <begin position="1"/>
        <end position="18"/>
    </location>
</feature>
<accession>A0A016VBI4</accession>
<sequence>MRSALVASLMVLFTSAFGLECYYYRIRADETLTPEKIMKRNCSTVSSACLKIISRNELSQNGPSAEGPSTIEGRCAFTQHECEGRIGQCVSEPPMVRFGITIHEHKCCSSDDLSNTESAENSSILMTCLSIFLTFEIINRAYVF</sequence>
<evidence type="ECO:0008006" key="4">
    <source>
        <dbReference type="Google" id="ProtNLM"/>
    </source>
</evidence>
<proteinExistence type="predicted"/>
<keyword evidence="3" id="KW-1185">Reference proteome</keyword>
<evidence type="ECO:0000313" key="3">
    <source>
        <dbReference type="Proteomes" id="UP000024635"/>
    </source>
</evidence>
<comment type="caution">
    <text evidence="2">The sequence shown here is derived from an EMBL/GenBank/DDBJ whole genome shotgun (WGS) entry which is preliminary data.</text>
</comment>
<dbReference type="OrthoDB" id="5774583at2759"/>
<keyword evidence="1" id="KW-0732">Signal</keyword>
<feature type="chain" id="PRO_5001490516" description="Activin types I and II receptor domain-containing protein" evidence="1">
    <location>
        <begin position="19"/>
        <end position="144"/>
    </location>
</feature>
<dbReference type="EMBL" id="JARK01001349">
    <property type="protein sequence ID" value="EYC24606.1"/>
    <property type="molecule type" value="Genomic_DNA"/>
</dbReference>
<dbReference type="Proteomes" id="UP000024635">
    <property type="component" value="Unassembled WGS sequence"/>
</dbReference>